<evidence type="ECO:0000256" key="1">
    <source>
        <dbReference type="SAM" id="Phobius"/>
    </source>
</evidence>
<feature type="transmembrane region" description="Helical" evidence="1">
    <location>
        <begin position="41"/>
        <end position="62"/>
    </location>
</feature>
<sequence>MKRDKGGYVLSGKALETLSNHELEKQKHRDNPATAKVGNNLTWAIVIVGIVGVLAQVIMWWFDNGAQ</sequence>
<dbReference type="Proteomes" id="UP000287330">
    <property type="component" value="Unassembled WGS sequence"/>
</dbReference>
<dbReference type="EMBL" id="PIPV01000034">
    <property type="protein sequence ID" value="RUO46783.1"/>
    <property type="molecule type" value="Genomic_DNA"/>
</dbReference>
<proteinExistence type="predicted"/>
<organism evidence="2 3">
    <name type="scientific">Idiomarina fontislapidosi</name>
    <dbReference type="NCBI Taxonomy" id="263723"/>
    <lineage>
        <taxon>Bacteria</taxon>
        <taxon>Pseudomonadati</taxon>
        <taxon>Pseudomonadota</taxon>
        <taxon>Gammaproteobacteria</taxon>
        <taxon>Alteromonadales</taxon>
        <taxon>Idiomarinaceae</taxon>
        <taxon>Idiomarina</taxon>
    </lineage>
</organism>
<keyword evidence="1" id="KW-1133">Transmembrane helix</keyword>
<keyword evidence="1" id="KW-0812">Transmembrane</keyword>
<gene>
    <name evidence="2" type="ORF">CWE25_13475</name>
</gene>
<dbReference type="AlphaFoldDB" id="A0A432XDH0"/>
<evidence type="ECO:0000313" key="2">
    <source>
        <dbReference type="EMBL" id="RUO46783.1"/>
    </source>
</evidence>
<reference evidence="3" key="1">
    <citation type="journal article" date="2018" name="Front. Microbiol.">
        <title>Genome-Based Analysis Reveals the Taxonomy and Diversity of the Family Idiomarinaceae.</title>
        <authorList>
            <person name="Liu Y."/>
            <person name="Lai Q."/>
            <person name="Shao Z."/>
        </authorList>
    </citation>
    <scope>NUCLEOTIDE SEQUENCE [LARGE SCALE GENOMIC DNA]</scope>
    <source>
        <strain evidence="3">F23</strain>
    </source>
</reference>
<keyword evidence="3" id="KW-1185">Reference proteome</keyword>
<comment type="caution">
    <text evidence="2">The sequence shown here is derived from an EMBL/GenBank/DDBJ whole genome shotgun (WGS) entry which is preliminary data.</text>
</comment>
<name>A0A432XDH0_9GAMM</name>
<accession>A0A432XDH0</accession>
<evidence type="ECO:0000313" key="3">
    <source>
        <dbReference type="Proteomes" id="UP000287330"/>
    </source>
</evidence>
<protein>
    <submittedName>
        <fullName evidence="2">Uncharacterized protein</fullName>
    </submittedName>
</protein>
<keyword evidence="1" id="KW-0472">Membrane</keyword>